<comment type="catalytic activity">
    <reaction evidence="12">
        <text>Couples ATP hydrolysis with the unwinding of duplex DNA by translocating in the 3'-5' direction.</text>
        <dbReference type="EC" id="5.6.2.4"/>
    </reaction>
</comment>
<dbReference type="InterPro" id="IPR048949">
    <property type="entry name" value="WHD_PriA"/>
</dbReference>
<evidence type="ECO:0000256" key="11">
    <source>
        <dbReference type="ARBA" id="ARBA00048988"/>
    </source>
</evidence>
<dbReference type="InterPro" id="IPR041236">
    <property type="entry name" value="PriA_C"/>
</dbReference>
<dbReference type="GO" id="GO:0006302">
    <property type="term" value="P:double-strand break repair"/>
    <property type="evidence" value="ECO:0007669"/>
    <property type="project" value="InterPro"/>
</dbReference>
<evidence type="ECO:0000313" key="16">
    <source>
        <dbReference type="Proteomes" id="UP000305675"/>
    </source>
</evidence>
<dbReference type="GO" id="GO:0008270">
    <property type="term" value="F:zinc ion binding"/>
    <property type="evidence" value="ECO:0007669"/>
    <property type="project" value="UniProtKB-UniRule"/>
</dbReference>
<dbReference type="AlphaFoldDB" id="A0A4U1BSH5"/>
<dbReference type="GO" id="GO:1990077">
    <property type="term" value="C:primosome complex"/>
    <property type="evidence" value="ECO:0007669"/>
    <property type="project" value="UniProtKB-UniRule"/>
</dbReference>
<comment type="subunit">
    <text evidence="12">Component of the replication restart primosome.</text>
</comment>
<dbReference type="Gene3D" id="3.40.1440.60">
    <property type="entry name" value="PriA, 3(prime) DNA-binding domain"/>
    <property type="match status" value="1"/>
</dbReference>
<keyword evidence="10 12" id="KW-0413">Isomerase</keyword>
<dbReference type="GO" id="GO:0043138">
    <property type="term" value="F:3'-5' DNA helicase activity"/>
    <property type="evidence" value="ECO:0007669"/>
    <property type="project" value="UniProtKB-EC"/>
</dbReference>
<gene>
    <name evidence="12 15" type="primary">priA</name>
    <name evidence="15" type="ORF">FCL42_07620</name>
</gene>
<evidence type="ECO:0000256" key="7">
    <source>
        <dbReference type="ARBA" id="ARBA00022833"/>
    </source>
</evidence>
<protein>
    <recommendedName>
        <fullName evidence="12">Replication restart protein PriA</fullName>
    </recommendedName>
    <alternativeName>
        <fullName evidence="12">ATP-dependent DNA helicase PriA</fullName>
        <ecNumber evidence="12">5.6.2.4</ecNumber>
    </alternativeName>
    <alternativeName>
        <fullName evidence="12">DNA 3'-5' helicase PriA</fullName>
    </alternativeName>
</protein>
<dbReference type="Pfam" id="PF00270">
    <property type="entry name" value="DEAD"/>
    <property type="match status" value="1"/>
</dbReference>
<dbReference type="HAMAP" id="MF_00983">
    <property type="entry name" value="PriA"/>
    <property type="match status" value="1"/>
</dbReference>
<evidence type="ECO:0000256" key="5">
    <source>
        <dbReference type="ARBA" id="ARBA00022801"/>
    </source>
</evidence>
<dbReference type="InterPro" id="IPR011545">
    <property type="entry name" value="DEAD/DEAH_box_helicase_dom"/>
</dbReference>
<reference evidence="15 16" key="1">
    <citation type="submission" date="2019-04" db="EMBL/GenBank/DDBJ databases">
        <authorList>
            <person name="Hwang J.C."/>
        </authorList>
    </citation>
    <scope>NUCLEOTIDE SEQUENCE [LARGE SCALE GENOMIC DNA]</scope>
    <source>
        <strain evidence="15 16">IMCC35002</strain>
    </source>
</reference>
<comment type="catalytic activity">
    <reaction evidence="11 12">
        <text>ATP + H2O = ADP + phosphate + H(+)</text>
        <dbReference type="Rhea" id="RHEA:13065"/>
        <dbReference type="ChEBI" id="CHEBI:15377"/>
        <dbReference type="ChEBI" id="CHEBI:15378"/>
        <dbReference type="ChEBI" id="CHEBI:30616"/>
        <dbReference type="ChEBI" id="CHEBI:43474"/>
        <dbReference type="ChEBI" id="CHEBI:456216"/>
        <dbReference type="EC" id="5.6.2.4"/>
    </reaction>
</comment>
<dbReference type="GO" id="GO:0006270">
    <property type="term" value="P:DNA replication initiation"/>
    <property type="evidence" value="ECO:0007669"/>
    <property type="project" value="TreeGrafter"/>
</dbReference>
<evidence type="ECO:0000256" key="9">
    <source>
        <dbReference type="ARBA" id="ARBA00023125"/>
    </source>
</evidence>
<evidence type="ECO:0000256" key="6">
    <source>
        <dbReference type="ARBA" id="ARBA00022806"/>
    </source>
</evidence>
<name>A0A4U1BSH5_9GAMM</name>
<feature type="binding site" evidence="12">
    <location>
        <position position="441"/>
    </location>
    <ligand>
        <name>Zn(2+)</name>
        <dbReference type="ChEBI" id="CHEBI:29105"/>
        <label>1</label>
    </ligand>
</feature>
<dbReference type="NCBIfam" id="TIGR00595">
    <property type="entry name" value="priA"/>
    <property type="match status" value="1"/>
</dbReference>
<dbReference type="PANTHER" id="PTHR30580">
    <property type="entry name" value="PRIMOSOMAL PROTEIN N"/>
    <property type="match status" value="1"/>
</dbReference>
<dbReference type="PROSITE" id="PS51192">
    <property type="entry name" value="HELICASE_ATP_BIND_1"/>
    <property type="match status" value="1"/>
</dbReference>
<dbReference type="InterPro" id="IPR014001">
    <property type="entry name" value="Helicase_ATP-bd"/>
</dbReference>
<dbReference type="SUPFAM" id="SSF52540">
    <property type="entry name" value="P-loop containing nucleoside triphosphate hydrolases"/>
    <property type="match status" value="1"/>
</dbReference>
<dbReference type="GO" id="GO:0006269">
    <property type="term" value="P:DNA replication, synthesis of primer"/>
    <property type="evidence" value="ECO:0007669"/>
    <property type="project" value="UniProtKB-KW"/>
</dbReference>
<feature type="binding site" evidence="12">
    <location>
        <position position="484"/>
    </location>
    <ligand>
        <name>Zn(2+)</name>
        <dbReference type="ChEBI" id="CHEBI:29105"/>
        <label>1</label>
    </ligand>
</feature>
<keyword evidence="1 12" id="KW-0639">Primosome</keyword>
<dbReference type="CDD" id="cd18804">
    <property type="entry name" value="SF2_C_priA"/>
    <property type="match status" value="1"/>
</dbReference>
<dbReference type="Proteomes" id="UP000305675">
    <property type="component" value="Unassembled WGS sequence"/>
</dbReference>
<feature type="binding site" evidence="12">
    <location>
        <position position="481"/>
    </location>
    <ligand>
        <name>Zn(2+)</name>
        <dbReference type="ChEBI" id="CHEBI:29105"/>
        <label>1</label>
    </ligand>
</feature>
<evidence type="ECO:0000256" key="8">
    <source>
        <dbReference type="ARBA" id="ARBA00022840"/>
    </source>
</evidence>
<dbReference type="NCBIfam" id="NF004065">
    <property type="entry name" value="PRK05580.1-1"/>
    <property type="match status" value="1"/>
</dbReference>
<evidence type="ECO:0000256" key="1">
    <source>
        <dbReference type="ARBA" id="ARBA00022515"/>
    </source>
</evidence>
<feature type="binding site" evidence="12">
    <location>
        <position position="468"/>
    </location>
    <ligand>
        <name>Zn(2+)</name>
        <dbReference type="ChEBI" id="CHEBI:29105"/>
        <label>2</label>
    </ligand>
</feature>
<dbReference type="InterPro" id="IPR001650">
    <property type="entry name" value="Helicase_C-like"/>
</dbReference>
<dbReference type="GO" id="GO:0006310">
    <property type="term" value="P:DNA recombination"/>
    <property type="evidence" value="ECO:0007669"/>
    <property type="project" value="InterPro"/>
</dbReference>
<dbReference type="Gene3D" id="3.40.50.300">
    <property type="entry name" value="P-loop containing nucleotide triphosphate hydrolases"/>
    <property type="match status" value="2"/>
</dbReference>
<evidence type="ECO:0000313" key="15">
    <source>
        <dbReference type="EMBL" id="TKB56312.1"/>
    </source>
</evidence>
<evidence type="ECO:0000256" key="4">
    <source>
        <dbReference type="ARBA" id="ARBA00022741"/>
    </source>
</evidence>
<keyword evidence="6 12" id="KW-0347">Helicase</keyword>
<feature type="binding site" evidence="12">
    <location>
        <position position="450"/>
    </location>
    <ligand>
        <name>Zn(2+)</name>
        <dbReference type="ChEBI" id="CHEBI:29105"/>
        <label>2</label>
    </ligand>
</feature>
<dbReference type="PANTHER" id="PTHR30580:SF0">
    <property type="entry name" value="PRIMOSOMAL PROTEIN N"/>
    <property type="match status" value="1"/>
</dbReference>
<dbReference type="InterPro" id="IPR040498">
    <property type="entry name" value="PriA_CRR"/>
</dbReference>
<organism evidence="15 16">
    <name type="scientific">Ferrimonas aestuarii</name>
    <dbReference type="NCBI Taxonomy" id="2569539"/>
    <lineage>
        <taxon>Bacteria</taxon>
        <taxon>Pseudomonadati</taxon>
        <taxon>Pseudomonadota</taxon>
        <taxon>Gammaproteobacteria</taxon>
        <taxon>Alteromonadales</taxon>
        <taxon>Ferrimonadaceae</taxon>
        <taxon>Ferrimonas</taxon>
    </lineage>
</organism>
<dbReference type="Pfam" id="PF17764">
    <property type="entry name" value="PriA_3primeBD"/>
    <property type="match status" value="1"/>
</dbReference>
<dbReference type="GO" id="GO:0016887">
    <property type="term" value="F:ATP hydrolysis activity"/>
    <property type="evidence" value="ECO:0007669"/>
    <property type="project" value="RHEA"/>
</dbReference>
<evidence type="ECO:0000256" key="12">
    <source>
        <dbReference type="HAMAP-Rule" id="MF_00983"/>
    </source>
</evidence>
<dbReference type="InterPro" id="IPR005259">
    <property type="entry name" value="PriA"/>
</dbReference>
<comment type="function">
    <text evidence="12">Initiates the restart of stalled replication forks, which reloads the replicative helicase on sites other than the origin of replication. Recognizes and binds to abandoned replication forks and remodels them to uncover a helicase loading site. Promotes assembly of the primosome at these replication forks.</text>
</comment>
<dbReference type="Pfam" id="PF00271">
    <property type="entry name" value="Helicase_C"/>
    <property type="match status" value="1"/>
</dbReference>
<sequence>MRSPVYIQVALPLPLRQNFSYLPREGEALPETGCRVSVPFGRQSLVGVVVGHSQESEFDPAKLKPINSVLDSAPLVTGQLWKLANLAARYYFSPLGMVLQQMLPVKLRQGESADAAPVKIWQLTDAGKQCQLDTLKRAFQQQRLLAYLQTKIEIEDVAVSQLEFSRQALKALADKGFITEGERQISFDTNWANNFELGETPQTLNREQAVAVATVNGDGLNYGAYLLEGVTGSGKTEVYLHLMEPVIRAGKSVLVLVPEIGLTPQTIERFARRYPVPTGVLHSGLNDNERLQVWQQAKAGALGIIIGTRSALFTDLPNLGMIIIDEEHDSSFKQQDGFRYHGRDLAVMRANLHNVPIILGSATPSIESLHNISIGKYRRLQLTRRAGVAREVSQEIVDLRLQNLDAGLSAQLLTKMEQHLEAGNQVMLFLNRRGFAPALLCHECGHLHGCSRCDAFYTVHQSSNLVQCHHCGSQKRLPRQCEECGSTQLFTQGVGTEQLEQALAARYPQYPLVRIDRDTTSRKGSLDKLLEKIRRGEARILIGTQMLAKGHHFPDVTLVGLLDVDGALFSADFRASERLAQLYIQVAGRAGRASKPGEVVLQTHQPDHPLLHQLTTLGYGPFAEAALKERQEALLPPAGQMAILRAEASHAHQAQQFLAEANHCFDQLAIQRVGPMPAPMERKAGKYRLHTLLLANDRKRLQQAIELALPKIEALASGKRCRWHLERDPQDLL</sequence>
<dbReference type="EMBL" id="SWCJ01000004">
    <property type="protein sequence ID" value="TKB56312.1"/>
    <property type="molecule type" value="Genomic_DNA"/>
</dbReference>
<dbReference type="RefSeq" id="WP_136863040.1">
    <property type="nucleotide sequence ID" value="NZ_SWCJ01000004.1"/>
</dbReference>
<keyword evidence="4 12" id="KW-0547">Nucleotide-binding</keyword>
<dbReference type="OrthoDB" id="9759544at2"/>
<evidence type="ECO:0000256" key="2">
    <source>
        <dbReference type="ARBA" id="ARBA00022705"/>
    </source>
</evidence>
<dbReference type="Pfam" id="PF21213">
    <property type="entry name" value="WHD_PriA"/>
    <property type="match status" value="1"/>
</dbReference>
<feature type="domain" description="Helicase C-terminal" evidence="14">
    <location>
        <begin position="476"/>
        <end position="635"/>
    </location>
</feature>
<feature type="binding site" evidence="12">
    <location>
        <position position="453"/>
    </location>
    <ligand>
        <name>Zn(2+)</name>
        <dbReference type="ChEBI" id="CHEBI:29105"/>
        <label>2</label>
    </ligand>
</feature>
<dbReference type="FunFam" id="3.40.1440.60:FF:000001">
    <property type="entry name" value="Primosomal protein N"/>
    <property type="match status" value="1"/>
</dbReference>
<dbReference type="NCBIfam" id="NF004067">
    <property type="entry name" value="PRK05580.1-4"/>
    <property type="match status" value="1"/>
</dbReference>
<proteinExistence type="inferred from homology"/>
<keyword evidence="3 12" id="KW-0479">Metal-binding</keyword>
<accession>A0A4U1BSH5</accession>
<comment type="similarity">
    <text evidence="12">Belongs to the helicase family. PriA subfamily.</text>
</comment>
<keyword evidence="8 12" id="KW-0067">ATP-binding</keyword>
<feature type="binding site" evidence="12">
    <location>
        <position position="444"/>
    </location>
    <ligand>
        <name>Zn(2+)</name>
        <dbReference type="ChEBI" id="CHEBI:29105"/>
        <label>1</label>
    </ligand>
</feature>
<dbReference type="InterPro" id="IPR027417">
    <property type="entry name" value="P-loop_NTPase"/>
</dbReference>
<dbReference type="PROSITE" id="PS51194">
    <property type="entry name" value="HELICASE_CTER"/>
    <property type="match status" value="1"/>
</dbReference>
<dbReference type="GO" id="GO:0005524">
    <property type="term" value="F:ATP binding"/>
    <property type="evidence" value="ECO:0007669"/>
    <property type="project" value="UniProtKB-UniRule"/>
</dbReference>
<dbReference type="InterPro" id="IPR041222">
    <property type="entry name" value="PriA_3primeBD"/>
</dbReference>
<keyword evidence="9 12" id="KW-0238">DNA-binding</keyword>
<evidence type="ECO:0000259" key="13">
    <source>
        <dbReference type="PROSITE" id="PS51192"/>
    </source>
</evidence>
<evidence type="ECO:0000259" key="14">
    <source>
        <dbReference type="PROSITE" id="PS51194"/>
    </source>
</evidence>
<comment type="cofactor">
    <cofactor evidence="12">
        <name>Zn(2+)</name>
        <dbReference type="ChEBI" id="CHEBI:29105"/>
    </cofactor>
    <text evidence="12">Binds 2 zinc ions per subunit.</text>
</comment>
<evidence type="ECO:0000256" key="10">
    <source>
        <dbReference type="ARBA" id="ARBA00023235"/>
    </source>
</evidence>
<dbReference type="GO" id="GO:0003677">
    <property type="term" value="F:DNA binding"/>
    <property type="evidence" value="ECO:0007669"/>
    <property type="project" value="UniProtKB-UniRule"/>
</dbReference>
<keyword evidence="5 12" id="KW-0378">Hydrolase</keyword>
<comment type="caution">
    <text evidence="15">The sequence shown here is derived from an EMBL/GenBank/DDBJ whole genome shotgun (WGS) entry which is preliminary data.</text>
</comment>
<keyword evidence="2 12" id="KW-0235">DNA replication</keyword>
<dbReference type="CDD" id="cd17929">
    <property type="entry name" value="DEXHc_priA"/>
    <property type="match status" value="1"/>
</dbReference>
<dbReference type="SMART" id="SM00487">
    <property type="entry name" value="DEXDc"/>
    <property type="match status" value="1"/>
</dbReference>
<dbReference type="SMART" id="SM00490">
    <property type="entry name" value="HELICc"/>
    <property type="match status" value="1"/>
</dbReference>
<evidence type="ECO:0000256" key="3">
    <source>
        <dbReference type="ARBA" id="ARBA00022723"/>
    </source>
</evidence>
<dbReference type="FunFam" id="3.40.50.300:FF:000489">
    <property type="entry name" value="Primosome assembly protein PriA"/>
    <property type="match status" value="1"/>
</dbReference>
<keyword evidence="7 12" id="KW-0862">Zinc</keyword>
<dbReference type="EC" id="5.6.2.4" evidence="12"/>
<dbReference type="Pfam" id="PF18074">
    <property type="entry name" value="PriA_C"/>
    <property type="match status" value="1"/>
</dbReference>
<dbReference type="Pfam" id="PF18319">
    <property type="entry name" value="Zn_ribbon_PriA"/>
    <property type="match status" value="1"/>
</dbReference>
<dbReference type="InterPro" id="IPR042115">
    <property type="entry name" value="PriA_3primeBD_sf"/>
</dbReference>
<feature type="domain" description="Helicase ATP-binding" evidence="13">
    <location>
        <begin position="216"/>
        <end position="382"/>
    </location>
</feature>
<feature type="binding site" evidence="12">
    <location>
        <position position="471"/>
    </location>
    <ligand>
        <name>Zn(2+)</name>
        <dbReference type="ChEBI" id="CHEBI:29105"/>
        <label>2</label>
    </ligand>
</feature>
<keyword evidence="16" id="KW-1185">Reference proteome</keyword>